<evidence type="ECO:0000256" key="1">
    <source>
        <dbReference type="ARBA" id="ARBA00006987"/>
    </source>
</evidence>
<dbReference type="Pfam" id="PF03401">
    <property type="entry name" value="TctC"/>
    <property type="match status" value="1"/>
</dbReference>
<protein>
    <submittedName>
        <fullName evidence="2">Tripartite tricarboxylate transporter substrate-binding protein</fullName>
    </submittedName>
</protein>
<evidence type="ECO:0000313" key="3">
    <source>
        <dbReference type="Proteomes" id="UP001144036"/>
    </source>
</evidence>
<dbReference type="PANTHER" id="PTHR42928">
    <property type="entry name" value="TRICARBOXYLATE-BINDING PROTEIN"/>
    <property type="match status" value="1"/>
</dbReference>
<dbReference type="Proteomes" id="UP001144036">
    <property type="component" value="Unassembled WGS sequence"/>
</dbReference>
<reference evidence="2" key="1">
    <citation type="submission" date="2022-11" db="EMBL/GenBank/DDBJ databases">
        <title>Nonomuraea corallina sp. nov., a new species of the genus Nonomuraea isolated from sea side sediment in Thai sea.</title>
        <authorList>
            <person name="Ngamcharungchit C."/>
            <person name="Matsumoto A."/>
            <person name="Suriyachadkun C."/>
            <person name="Panbangred W."/>
            <person name="Inahashi Y."/>
            <person name="Intra B."/>
        </authorList>
    </citation>
    <scope>NUCLEOTIDE SEQUENCE</scope>
    <source>
        <strain evidence="2">MCN248</strain>
    </source>
</reference>
<keyword evidence="3" id="KW-1185">Reference proteome</keyword>
<dbReference type="PROSITE" id="PS51257">
    <property type="entry name" value="PROKAR_LIPOPROTEIN"/>
    <property type="match status" value="1"/>
</dbReference>
<dbReference type="SUPFAM" id="SSF53850">
    <property type="entry name" value="Periplasmic binding protein-like II"/>
    <property type="match status" value="1"/>
</dbReference>
<comment type="caution">
    <text evidence="2">The sequence shown here is derived from an EMBL/GenBank/DDBJ whole genome shotgun (WGS) entry which is preliminary data.</text>
</comment>
<dbReference type="Gene3D" id="3.40.190.10">
    <property type="entry name" value="Periplasmic binding protein-like II"/>
    <property type="match status" value="1"/>
</dbReference>
<name>A0ABT4SIA7_9ACTN</name>
<proteinExistence type="inferred from homology"/>
<dbReference type="PANTHER" id="PTHR42928:SF3">
    <property type="entry name" value="UPF0065 PROTEIN YFLP"/>
    <property type="match status" value="1"/>
</dbReference>
<gene>
    <name evidence="2" type="ORF">OUY22_25205</name>
</gene>
<accession>A0ABT4SIA7</accession>
<dbReference type="InterPro" id="IPR005064">
    <property type="entry name" value="BUG"/>
</dbReference>
<sequence>MRRRRFLAAGLGVAACVAGCGDRSAVRVAGAYEIHAAGEQWVRVAEAFTRTARGAGYPVGGAGPVSTLTLIGLPALAAAELNAAESPLHGVTPLARLAGEVEVVLVAQNSRFTAFDAFGARLRADPAGTPLAGGPQGTPDHLLFGLIAQGLGADTRQVNYTGYPGADEAAGALLAGRADAATGPLAGWRPYIDRGWVRVLAVSCADRFPGLDAPSLLESGVRVDFANWCAAVGPGDMPAAARDAAVGMCEEVAGSPGWRQACREGGWTPIPLGGDRFAAWAASETRRTRAVLRDLGLLGSGKGTT</sequence>
<dbReference type="EMBL" id="JAPNNL010000119">
    <property type="protein sequence ID" value="MDA0636720.1"/>
    <property type="molecule type" value="Genomic_DNA"/>
</dbReference>
<organism evidence="2 3">
    <name type="scientific">Nonomuraea corallina</name>
    <dbReference type="NCBI Taxonomy" id="2989783"/>
    <lineage>
        <taxon>Bacteria</taxon>
        <taxon>Bacillati</taxon>
        <taxon>Actinomycetota</taxon>
        <taxon>Actinomycetes</taxon>
        <taxon>Streptosporangiales</taxon>
        <taxon>Streptosporangiaceae</taxon>
        <taxon>Nonomuraea</taxon>
    </lineage>
</organism>
<comment type="similarity">
    <text evidence="1">Belongs to the UPF0065 (bug) family.</text>
</comment>
<evidence type="ECO:0000313" key="2">
    <source>
        <dbReference type="EMBL" id="MDA0636720.1"/>
    </source>
</evidence>
<dbReference type="RefSeq" id="WP_270157615.1">
    <property type="nucleotide sequence ID" value="NZ_JAPNNL010000119.1"/>
</dbReference>